<name>A0A819ZM32_9BILA</name>
<dbReference type="EMBL" id="CAJOAX010017107">
    <property type="protein sequence ID" value="CAF4170426.1"/>
    <property type="molecule type" value="Genomic_DNA"/>
</dbReference>
<accession>A0A819ZM32</accession>
<sequence>FSQFIHRHIIENKSETVLIADSLSCGKIKLLEHIFNKHHTNNPSLIECLFIFCLNDLIHLIESSITREILFQYNIQTKTPSGYQSNNL</sequence>
<gene>
    <name evidence="1" type="ORF">OTI717_LOCUS37170</name>
</gene>
<evidence type="ECO:0000313" key="2">
    <source>
        <dbReference type="Proteomes" id="UP000663823"/>
    </source>
</evidence>
<dbReference type="Proteomes" id="UP000663823">
    <property type="component" value="Unassembled WGS sequence"/>
</dbReference>
<protein>
    <submittedName>
        <fullName evidence="1">Uncharacterized protein</fullName>
    </submittedName>
</protein>
<feature type="non-terminal residue" evidence="1">
    <location>
        <position position="1"/>
    </location>
</feature>
<reference evidence="1" key="1">
    <citation type="submission" date="2021-02" db="EMBL/GenBank/DDBJ databases">
        <authorList>
            <person name="Nowell W R."/>
        </authorList>
    </citation>
    <scope>NUCLEOTIDE SEQUENCE</scope>
</reference>
<proteinExistence type="predicted"/>
<dbReference type="AlphaFoldDB" id="A0A819ZM32"/>
<comment type="caution">
    <text evidence="1">The sequence shown here is derived from an EMBL/GenBank/DDBJ whole genome shotgun (WGS) entry which is preliminary data.</text>
</comment>
<organism evidence="1 2">
    <name type="scientific">Rotaria sordida</name>
    <dbReference type="NCBI Taxonomy" id="392033"/>
    <lineage>
        <taxon>Eukaryota</taxon>
        <taxon>Metazoa</taxon>
        <taxon>Spiralia</taxon>
        <taxon>Gnathifera</taxon>
        <taxon>Rotifera</taxon>
        <taxon>Eurotatoria</taxon>
        <taxon>Bdelloidea</taxon>
        <taxon>Philodinida</taxon>
        <taxon>Philodinidae</taxon>
        <taxon>Rotaria</taxon>
    </lineage>
</organism>
<evidence type="ECO:0000313" key="1">
    <source>
        <dbReference type="EMBL" id="CAF4170426.1"/>
    </source>
</evidence>